<dbReference type="Pfam" id="PF14012">
    <property type="entry name" value="DUF4229"/>
    <property type="match status" value="1"/>
</dbReference>
<comment type="caution">
    <text evidence="4">The sequence shown here is derived from an EMBL/GenBank/DDBJ whole genome shotgun (WGS) entry which is preliminary data.</text>
</comment>
<evidence type="ECO:0000256" key="1">
    <source>
        <dbReference type="SAM" id="MobiDB-lite"/>
    </source>
</evidence>
<evidence type="ECO:0000313" key="4">
    <source>
        <dbReference type="EMBL" id="RXZ86814.1"/>
    </source>
</evidence>
<protein>
    <submittedName>
        <fullName evidence="4">DUF4229 domain-containing protein</fullName>
    </submittedName>
</protein>
<reference evidence="3 6" key="2">
    <citation type="submission" date="2020-07" db="EMBL/GenBank/DDBJ databases">
        <title>Sequencing the genomes of 1000 actinobacteria strains.</title>
        <authorList>
            <person name="Klenk H.-P."/>
        </authorList>
    </citation>
    <scope>NUCLEOTIDE SEQUENCE [LARGE SCALE GENOMIC DNA]</scope>
    <source>
        <strain evidence="3 6">DSM 23870</strain>
    </source>
</reference>
<evidence type="ECO:0000256" key="2">
    <source>
        <dbReference type="SAM" id="Phobius"/>
    </source>
</evidence>
<keyword evidence="2" id="KW-0812">Transmembrane</keyword>
<evidence type="ECO:0000313" key="3">
    <source>
        <dbReference type="EMBL" id="NYD67359.1"/>
    </source>
</evidence>
<dbReference type="RefSeq" id="WP_129173518.1">
    <property type="nucleotide sequence ID" value="NZ_JACCBI010000001.1"/>
</dbReference>
<keyword evidence="2" id="KW-1133">Transmembrane helix</keyword>
<feature type="compositionally biased region" description="Basic and acidic residues" evidence="1">
    <location>
        <begin position="88"/>
        <end position="100"/>
    </location>
</feature>
<reference evidence="4 5" key="1">
    <citation type="submission" date="2019-01" db="EMBL/GenBank/DDBJ databases">
        <title>Agromyces.</title>
        <authorList>
            <person name="Li J."/>
        </authorList>
    </citation>
    <scope>NUCLEOTIDE SEQUENCE [LARGE SCALE GENOMIC DNA]</scope>
    <source>
        <strain evidence="4 5">DSM 23870</strain>
    </source>
</reference>
<proteinExistence type="predicted"/>
<dbReference type="EMBL" id="JACCBI010000001">
    <property type="protein sequence ID" value="NYD67359.1"/>
    <property type="molecule type" value="Genomic_DNA"/>
</dbReference>
<evidence type="ECO:0000313" key="6">
    <source>
        <dbReference type="Proteomes" id="UP000581087"/>
    </source>
</evidence>
<dbReference type="Proteomes" id="UP000581087">
    <property type="component" value="Unassembled WGS sequence"/>
</dbReference>
<name>A0A4Q2M445_9MICO</name>
<dbReference type="Proteomes" id="UP000292686">
    <property type="component" value="Unassembled WGS sequence"/>
</dbReference>
<accession>A0A4Q2M445</accession>
<dbReference type="AlphaFoldDB" id="A0A4Q2M445"/>
<dbReference type="OrthoDB" id="4981788at2"/>
<evidence type="ECO:0000313" key="5">
    <source>
        <dbReference type="Proteomes" id="UP000292686"/>
    </source>
</evidence>
<keyword evidence="2" id="KW-0472">Membrane</keyword>
<sequence>MKSVPVWVYYTALRIVLFAAPLAILLIAGVEPWVSALVAALFGFSTSFIFLRRPREAMSQELYDARHRSQTVPHVDDDAEDAAIDAEQQAKTDEQRPSGS</sequence>
<dbReference type="EMBL" id="SDPM01000003">
    <property type="protein sequence ID" value="RXZ86814.1"/>
    <property type="molecule type" value="Genomic_DNA"/>
</dbReference>
<feature type="region of interest" description="Disordered" evidence="1">
    <location>
        <begin position="68"/>
        <end position="100"/>
    </location>
</feature>
<organism evidence="4 5">
    <name type="scientific">Agromyces atrinae</name>
    <dbReference type="NCBI Taxonomy" id="592376"/>
    <lineage>
        <taxon>Bacteria</taxon>
        <taxon>Bacillati</taxon>
        <taxon>Actinomycetota</taxon>
        <taxon>Actinomycetes</taxon>
        <taxon>Micrococcales</taxon>
        <taxon>Microbacteriaceae</taxon>
        <taxon>Agromyces</taxon>
    </lineage>
</organism>
<keyword evidence="5" id="KW-1185">Reference proteome</keyword>
<feature type="transmembrane region" description="Helical" evidence="2">
    <location>
        <begin position="7"/>
        <end position="27"/>
    </location>
</feature>
<feature type="transmembrane region" description="Helical" evidence="2">
    <location>
        <begin position="33"/>
        <end position="51"/>
    </location>
</feature>
<gene>
    <name evidence="3" type="ORF">BJ972_001878</name>
    <name evidence="4" type="ORF">ESP50_07040</name>
</gene>
<dbReference type="InterPro" id="IPR025323">
    <property type="entry name" value="DUF4229"/>
</dbReference>